<keyword evidence="6" id="KW-0574">Periplasm</keyword>
<dbReference type="STRING" id="658167.SAMN04488135_1252"/>
<reference evidence="12 13" key="1">
    <citation type="submission" date="2016-11" db="EMBL/GenBank/DDBJ databases">
        <authorList>
            <person name="Jaros S."/>
            <person name="Januszkiewicz K."/>
            <person name="Wedrychowicz H."/>
        </authorList>
    </citation>
    <scope>NUCLEOTIDE SEQUENCE [LARGE SCALE GENOMIC DNA]</scope>
    <source>
        <strain evidence="12 13">CGMCC 1.10190</strain>
    </source>
</reference>
<feature type="domain" description="PDZ" evidence="11">
    <location>
        <begin position="283"/>
        <end position="375"/>
    </location>
</feature>
<dbReference type="Pfam" id="PF13365">
    <property type="entry name" value="Trypsin_2"/>
    <property type="match status" value="1"/>
</dbReference>
<dbReference type="PRINTS" id="PR00834">
    <property type="entry name" value="PROTEASES2C"/>
</dbReference>
<dbReference type="PANTHER" id="PTHR22939:SF129">
    <property type="entry name" value="SERINE PROTEASE HTRA2, MITOCHONDRIAL"/>
    <property type="match status" value="1"/>
</dbReference>
<comment type="subcellular location">
    <subcellularLocation>
        <location evidence="1">Periplasm</location>
    </subcellularLocation>
</comment>
<evidence type="ECO:0000256" key="9">
    <source>
        <dbReference type="PIRSR" id="PIRSR611782-1"/>
    </source>
</evidence>
<dbReference type="Pfam" id="PF17820">
    <property type="entry name" value="PDZ_6"/>
    <property type="match status" value="1"/>
</dbReference>
<dbReference type="Pfam" id="PF00595">
    <property type="entry name" value="PDZ"/>
    <property type="match status" value="1"/>
</dbReference>
<evidence type="ECO:0000256" key="6">
    <source>
        <dbReference type="ARBA" id="ARBA00022764"/>
    </source>
</evidence>
<keyword evidence="13" id="KW-1185">Reference proteome</keyword>
<dbReference type="NCBIfam" id="TIGR02037">
    <property type="entry name" value="degP_htrA_DO"/>
    <property type="match status" value="1"/>
</dbReference>
<dbReference type="Gene3D" id="2.30.42.10">
    <property type="match status" value="2"/>
</dbReference>
<name>A0A1M6BCM3_9BURK</name>
<dbReference type="InterPro" id="IPR036034">
    <property type="entry name" value="PDZ_sf"/>
</dbReference>
<organism evidence="12 13">
    <name type="scientific">Pollutimonas bauzanensis</name>
    <dbReference type="NCBI Taxonomy" id="658167"/>
    <lineage>
        <taxon>Bacteria</taxon>
        <taxon>Pseudomonadati</taxon>
        <taxon>Pseudomonadota</taxon>
        <taxon>Betaproteobacteria</taxon>
        <taxon>Burkholderiales</taxon>
        <taxon>Alcaligenaceae</taxon>
        <taxon>Pollutimonas</taxon>
    </lineage>
</organism>
<feature type="binding site" evidence="10">
    <location>
        <position position="90"/>
    </location>
    <ligand>
        <name>substrate</name>
    </ligand>
</feature>
<keyword evidence="7" id="KW-0378">Hydrolase</keyword>
<feature type="active site" description="Charge relay system" evidence="9">
    <location>
        <position position="135"/>
    </location>
</feature>
<dbReference type="InterPro" id="IPR009003">
    <property type="entry name" value="Peptidase_S1_PA"/>
</dbReference>
<evidence type="ECO:0000256" key="1">
    <source>
        <dbReference type="ARBA" id="ARBA00004418"/>
    </source>
</evidence>
<dbReference type="GO" id="GO:0006515">
    <property type="term" value="P:protein quality control for misfolded or incompletely synthesized proteins"/>
    <property type="evidence" value="ECO:0007669"/>
    <property type="project" value="TreeGrafter"/>
</dbReference>
<dbReference type="GO" id="GO:0004252">
    <property type="term" value="F:serine-type endopeptidase activity"/>
    <property type="evidence" value="ECO:0007669"/>
    <property type="project" value="InterPro"/>
</dbReference>
<feature type="active site" description="Charge relay system" evidence="9">
    <location>
        <position position="239"/>
    </location>
</feature>
<accession>A0A1M6BCM3</accession>
<dbReference type="RefSeq" id="WP_245801392.1">
    <property type="nucleotide sequence ID" value="NZ_FQXE01000025.1"/>
</dbReference>
<evidence type="ECO:0000256" key="10">
    <source>
        <dbReference type="PIRSR" id="PIRSR611782-2"/>
    </source>
</evidence>
<evidence type="ECO:0000256" key="4">
    <source>
        <dbReference type="ARBA" id="ARBA00022729"/>
    </source>
</evidence>
<evidence type="ECO:0000256" key="2">
    <source>
        <dbReference type="ARBA" id="ARBA00010541"/>
    </source>
</evidence>
<comment type="similarity">
    <text evidence="2">Belongs to the peptidase S1C family.</text>
</comment>
<dbReference type="SUPFAM" id="SSF50494">
    <property type="entry name" value="Trypsin-like serine proteases"/>
    <property type="match status" value="1"/>
</dbReference>
<keyword evidence="3 12" id="KW-0645">Protease</keyword>
<proteinExistence type="inferred from homology"/>
<dbReference type="Gene3D" id="2.40.10.120">
    <property type="match status" value="1"/>
</dbReference>
<evidence type="ECO:0000256" key="8">
    <source>
        <dbReference type="ARBA" id="ARBA00022825"/>
    </source>
</evidence>
<dbReference type="SMART" id="SM00228">
    <property type="entry name" value="PDZ"/>
    <property type="match status" value="2"/>
</dbReference>
<dbReference type="InterPro" id="IPR001940">
    <property type="entry name" value="Peptidase_S1C"/>
</dbReference>
<feature type="domain" description="PDZ" evidence="11">
    <location>
        <begin position="403"/>
        <end position="478"/>
    </location>
</feature>
<feature type="binding site" evidence="10">
    <location>
        <begin position="237"/>
        <end position="239"/>
    </location>
    <ligand>
        <name>substrate</name>
    </ligand>
</feature>
<keyword evidence="5" id="KW-0677">Repeat</keyword>
<feature type="binding site" evidence="10">
    <location>
        <position position="135"/>
    </location>
    <ligand>
        <name>substrate</name>
    </ligand>
</feature>
<evidence type="ECO:0000313" key="13">
    <source>
        <dbReference type="Proteomes" id="UP000184226"/>
    </source>
</evidence>
<dbReference type="InterPro" id="IPR001478">
    <property type="entry name" value="PDZ"/>
</dbReference>
<keyword evidence="8" id="KW-0720">Serine protease</keyword>
<dbReference type="InterPro" id="IPR011782">
    <property type="entry name" value="Pept_S1C_Do"/>
</dbReference>
<protein>
    <submittedName>
        <fullName evidence="12">Serine protease DegQ</fullName>
    </submittedName>
</protein>
<evidence type="ECO:0000256" key="7">
    <source>
        <dbReference type="ARBA" id="ARBA00022801"/>
    </source>
</evidence>
<evidence type="ECO:0000313" key="12">
    <source>
        <dbReference type="EMBL" id="SHI46491.1"/>
    </source>
</evidence>
<dbReference type="EMBL" id="FQXE01000025">
    <property type="protein sequence ID" value="SHI46491.1"/>
    <property type="molecule type" value="Genomic_DNA"/>
</dbReference>
<evidence type="ECO:0000259" key="11">
    <source>
        <dbReference type="PROSITE" id="PS50106"/>
    </source>
</evidence>
<dbReference type="Proteomes" id="UP000184226">
    <property type="component" value="Unassembled WGS sequence"/>
</dbReference>
<sequence>MPTPDHTSRLTPCLHGKVAPSMPYSKPHKTRARHSRLVIAALLAAIHFTLPGAVSPASAGQWPQGEQAPLPSLAPMLEHVTPAVVNISSEQPVVRPSWGYPAPGGAFAPPERAARSLGSGVIVDAANGYVLTNHHVVRNGRTITVTLQDGRDLEARVVGSDPDTDLALLRVNASSLQALALADSSELRVGDYVVAVGNPFGLGQAATSGIVSAIDRSGLQKSGYQNFIQTDASINPGSSGGALVNLRGELVGINTMIYTPSGGNVGIGFAVPSDVAASVMRDLLQHGKVRRGNLGLDTFDIGPKQARAMNLPNGGSRIIVTGVQAHSPAQKAGVKAGDIVVAVNGKPVRTVNELRNLEGLLPLGSTAQLSIRRQGRQETLSLRVAAAERQRLHAGDLDKRLNGIGLSDPDDGAPIGPQSGIAVTGLYPERSAAAARLRQGDILLSVNHAPVSRVSDVRSLLENAPAGQQLLLTFSRKNQQFYLLLN</sequence>
<feature type="binding site" evidence="10">
    <location>
        <position position="165"/>
    </location>
    <ligand>
        <name>substrate</name>
    </ligand>
</feature>
<dbReference type="InterPro" id="IPR041489">
    <property type="entry name" value="PDZ_6"/>
</dbReference>
<feature type="active site" description="Charge relay system" evidence="9">
    <location>
        <position position="165"/>
    </location>
</feature>
<dbReference type="AlphaFoldDB" id="A0A1M6BCM3"/>
<evidence type="ECO:0000256" key="3">
    <source>
        <dbReference type="ARBA" id="ARBA00022670"/>
    </source>
</evidence>
<evidence type="ECO:0000256" key="5">
    <source>
        <dbReference type="ARBA" id="ARBA00022737"/>
    </source>
</evidence>
<dbReference type="PANTHER" id="PTHR22939">
    <property type="entry name" value="SERINE PROTEASE FAMILY S1C HTRA-RELATED"/>
    <property type="match status" value="1"/>
</dbReference>
<dbReference type="GO" id="GO:0042597">
    <property type="term" value="C:periplasmic space"/>
    <property type="evidence" value="ECO:0007669"/>
    <property type="project" value="UniProtKB-SubCell"/>
</dbReference>
<gene>
    <name evidence="12" type="ORF">SAMN04488135_1252</name>
</gene>
<dbReference type="SUPFAM" id="SSF50156">
    <property type="entry name" value="PDZ domain-like"/>
    <property type="match status" value="2"/>
</dbReference>
<keyword evidence="4" id="KW-0732">Signal</keyword>
<dbReference type="PROSITE" id="PS50106">
    <property type="entry name" value="PDZ"/>
    <property type="match status" value="2"/>
</dbReference>